<dbReference type="InterPro" id="IPR002784">
    <property type="entry name" value="Ribosomal_eL14_dom"/>
</dbReference>
<proteinExistence type="inferred from homology"/>
<dbReference type="PANTHER" id="PTHR11127">
    <property type="entry name" value="60S RIBOSOMAL PROTEIN L14"/>
    <property type="match status" value="1"/>
</dbReference>
<reference evidence="7" key="2">
    <citation type="submission" date="2014-03" db="EMBL/GenBank/DDBJ databases">
        <title>The whipworm genome and dual-species transcriptomics of an intimate host-pathogen interaction.</title>
        <authorList>
            <person name="Foth B.J."/>
            <person name="Tsai I.J."/>
            <person name="Reid A.J."/>
            <person name="Bancroft A.J."/>
            <person name="Nichol S."/>
            <person name="Tracey A."/>
            <person name="Holroyd N."/>
            <person name="Cotton J.A."/>
            <person name="Stanley E.J."/>
            <person name="Zarowiecki M."/>
            <person name="Liu J.Z."/>
            <person name="Huckvale T."/>
            <person name="Cooper P.J."/>
            <person name="Grencis R.K."/>
            <person name="Berriman M."/>
        </authorList>
    </citation>
    <scope>NUCLEOTIDE SEQUENCE [LARGE SCALE GENOMIC DNA]</scope>
</reference>
<dbReference type="EMBL" id="HG806073">
    <property type="protein sequence ID" value="CDW56745.1"/>
    <property type="molecule type" value="Genomic_DNA"/>
</dbReference>
<dbReference type="AlphaFoldDB" id="A0A077ZDL3"/>
<reference evidence="7" key="1">
    <citation type="submission" date="2014-01" db="EMBL/GenBank/DDBJ databases">
        <authorList>
            <person name="Aslett M."/>
        </authorList>
    </citation>
    <scope>NUCLEOTIDE SEQUENCE</scope>
</reference>
<dbReference type="OrthoDB" id="1875589at2759"/>
<dbReference type="Gene3D" id="6.10.250.2270">
    <property type="match status" value="1"/>
</dbReference>
<evidence type="ECO:0000313" key="7">
    <source>
        <dbReference type="EMBL" id="CDW56745.1"/>
    </source>
</evidence>
<dbReference type="Gene3D" id="2.30.30.30">
    <property type="match status" value="1"/>
</dbReference>
<organism evidence="7 8">
    <name type="scientific">Trichuris trichiura</name>
    <name type="common">Whipworm</name>
    <name type="synonym">Trichocephalus trichiurus</name>
    <dbReference type="NCBI Taxonomy" id="36087"/>
    <lineage>
        <taxon>Eukaryota</taxon>
        <taxon>Metazoa</taxon>
        <taxon>Ecdysozoa</taxon>
        <taxon>Nematoda</taxon>
        <taxon>Enoplea</taxon>
        <taxon>Dorylaimia</taxon>
        <taxon>Trichinellida</taxon>
        <taxon>Trichuridae</taxon>
        <taxon>Trichuris</taxon>
    </lineage>
</organism>
<dbReference type="GO" id="GO:0022625">
    <property type="term" value="C:cytosolic large ribosomal subunit"/>
    <property type="evidence" value="ECO:0007669"/>
    <property type="project" value="TreeGrafter"/>
</dbReference>
<comment type="similarity">
    <text evidence="1">Belongs to the eukaryotic ribosomal protein eL14 family.</text>
</comment>
<dbReference type="Pfam" id="PF01929">
    <property type="entry name" value="Ribosomal_L14e"/>
    <property type="match status" value="1"/>
</dbReference>
<evidence type="ECO:0000256" key="5">
    <source>
        <dbReference type="ARBA" id="ARBA00035318"/>
    </source>
</evidence>
<gene>
    <name evidence="7" type="ORF">TTRE_0000502701</name>
</gene>
<dbReference type="CDD" id="cd23702">
    <property type="entry name" value="eL14"/>
    <property type="match status" value="1"/>
</dbReference>
<dbReference type="SUPFAM" id="SSF50104">
    <property type="entry name" value="Translation proteins SH3-like domain"/>
    <property type="match status" value="1"/>
</dbReference>
<dbReference type="GO" id="GO:0042273">
    <property type="term" value="P:ribosomal large subunit biogenesis"/>
    <property type="evidence" value="ECO:0007669"/>
    <property type="project" value="TreeGrafter"/>
</dbReference>
<protein>
    <recommendedName>
        <fullName evidence="4">Large ribosomal subunit protein eL14</fullName>
    </recommendedName>
    <alternativeName>
        <fullName evidence="5">60S ribosomal protein L14</fullName>
    </alternativeName>
</protein>
<evidence type="ECO:0000259" key="6">
    <source>
        <dbReference type="Pfam" id="PF01929"/>
    </source>
</evidence>
<feature type="domain" description="Large ribosomal subunit protein eL14" evidence="6">
    <location>
        <begin position="45"/>
        <end position="119"/>
    </location>
</feature>
<dbReference type="Proteomes" id="UP000030665">
    <property type="component" value="Unassembled WGS sequence"/>
</dbReference>
<evidence type="ECO:0000256" key="2">
    <source>
        <dbReference type="ARBA" id="ARBA00022980"/>
    </source>
</evidence>
<name>A0A077ZDL3_TRITR</name>
<dbReference type="InterPro" id="IPR039660">
    <property type="entry name" value="Ribosomal_eL14"/>
</dbReference>
<evidence type="ECO:0000256" key="1">
    <source>
        <dbReference type="ARBA" id="ARBA00006592"/>
    </source>
</evidence>
<keyword evidence="8" id="KW-1185">Reference proteome</keyword>
<dbReference type="InterPro" id="IPR008991">
    <property type="entry name" value="Translation_prot_SH3-like_sf"/>
</dbReference>
<keyword evidence="3" id="KW-0687">Ribonucleoprotein</keyword>
<dbReference type="PANTHER" id="PTHR11127:SF2">
    <property type="entry name" value="LARGE RIBOSOMAL SUBUNIT PROTEIN EL14"/>
    <property type="match status" value="1"/>
</dbReference>
<evidence type="ECO:0000256" key="4">
    <source>
        <dbReference type="ARBA" id="ARBA00035215"/>
    </source>
</evidence>
<keyword evidence="2 7" id="KW-0689">Ribosomal protein</keyword>
<evidence type="ECO:0000256" key="3">
    <source>
        <dbReference type="ARBA" id="ARBA00023274"/>
    </source>
</evidence>
<dbReference type="GO" id="GO:0003735">
    <property type="term" value="F:structural constituent of ribosome"/>
    <property type="evidence" value="ECO:0007669"/>
    <property type="project" value="InterPro"/>
</dbReference>
<dbReference type="GO" id="GO:0006412">
    <property type="term" value="P:translation"/>
    <property type="evidence" value="ECO:0007669"/>
    <property type="project" value="InterPro"/>
</dbReference>
<dbReference type="GO" id="GO:0003723">
    <property type="term" value="F:RNA binding"/>
    <property type="evidence" value="ECO:0007669"/>
    <property type="project" value="InterPro"/>
</dbReference>
<evidence type="ECO:0000313" key="8">
    <source>
        <dbReference type="Proteomes" id="UP000030665"/>
    </source>
</evidence>
<sequence>MPTFGLLAQIGRICYINDGEDKGKLCAIVNIIDGNFALIDGPEIKRQAKNFKSLYLTRLRLKMTHEDKTKTVLKRWKEQGIDDKWMATKWARREKQRAIRASLNDFERYKVMKAKRSRNRLLRIEMGRLKRAAKVKEEK</sequence>
<accession>A0A077ZDL3</accession>
<dbReference type="STRING" id="36087.A0A077ZDL3"/>
<dbReference type="InterPro" id="IPR014722">
    <property type="entry name" value="Rib_uL2_dom2"/>
</dbReference>